<protein>
    <recommendedName>
        <fullName evidence="2">PPC domain-containing protein</fullName>
    </recommendedName>
</protein>
<dbReference type="EMBL" id="SJOL01006475">
    <property type="protein sequence ID" value="TGZ65879.1"/>
    <property type="molecule type" value="Genomic_DNA"/>
</dbReference>
<feature type="compositionally biased region" description="Polar residues" evidence="1">
    <location>
        <begin position="1146"/>
        <end position="1169"/>
    </location>
</feature>
<evidence type="ECO:0000313" key="4">
    <source>
        <dbReference type="Proteomes" id="UP000308267"/>
    </source>
</evidence>
<dbReference type="CDD" id="cd11378">
    <property type="entry name" value="DUF296"/>
    <property type="match status" value="1"/>
</dbReference>
<evidence type="ECO:0000256" key="1">
    <source>
        <dbReference type="SAM" id="MobiDB-lite"/>
    </source>
</evidence>
<feature type="compositionally biased region" description="Polar residues" evidence="1">
    <location>
        <begin position="1210"/>
        <end position="1220"/>
    </location>
</feature>
<dbReference type="InterPro" id="IPR040647">
    <property type="entry name" value="SPIN-DOC_Znf-C2H2"/>
</dbReference>
<comment type="caution">
    <text evidence="3">The sequence shown here is derived from an EMBL/GenBank/DDBJ whole genome shotgun (WGS) entry which is preliminary data.</text>
</comment>
<feature type="compositionally biased region" description="Basic and acidic residues" evidence="1">
    <location>
        <begin position="39"/>
        <end position="48"/>
    </location>
</feature>
<dbReference type="OrthoDB" id="2156856at2759"/>
<dbReference type="PANTHER" id="PTHR34988:SF1">
    <property type="entry name" value="DNA-BINDING PROTEIN"/>
    <property type="match status" value="1"/>
</dbReference>
<dbReference type="Proteomes" id="UP000308267">
    <property type="component" value="Unassembled WGS sequence"/>
</dbReference>
<dbReference type="PANTHER" id="PTHR34988">
    <property type="entry name" value="PROTEIN, PUTATIVE-RELATED"/>
    <property type="match status" value="1"/>
</dbReference>
<dbReference type="InterPro" id="IPR005175">
    <property type="entry name" value="PPC_dom"/>
</dbReference>
<feature type="compositionally biased region" description="Polar residues" evidence="1">
    <location>
        <begin position="646"/>
        <end position="677"/>
    </location>
</feature>
<feature type="compositionally biased region" description="Polar residues" evidence="1">
    <location>
        <begin position="103"/>
        <end position="116"/>
    </location>
</feature>
<dbReference type="STRING" id="147828.A0A4S2LW43"/>
<feature type="domain" description="PPC" evidence="2">
    <location>
        <begin position="1240"/>
        <end position="1373"/>
    </location>
</feature>
<dbReference type="Pfam" id="PF18658">
    <property type="entry name" value="zf-C2H2_12"/>
    <property type="match status" value="1"/>
</dbReference>
<sequence>MMAINHDFSNFSSLPNEMKKLQQMSDKLLNPLSRFNRQPSEKNTEMNNRDGPNQNATFPNLPSDSSDVTSVPADVSLGRCSRVSVSRTTRSSDVTPSDLPTHSPGSSNPLDYSTHSRVSDSVGHGSTPQASPAAKTGSNSASLIGSFSSSSSPSPSLPETCFTAVYNNSDPSGWKGSKNSTSSFVQSNKFPKPFSHLLGSQDLAKSPSDMCLKKRGRTKKDVLNEKTVTEISGSTNGNTFDGPTKNSAIKKVCDPVKQTLKRHNSTTLTSTPNARTTVSTAAYKYLTWREKDRRRRFREEWKHLWLVVPHGRYEVMCLVCHKVMTQRKLDTIKRHTVRRHVELLGMPETDRQNLFEQLVRQHNLMGPMDAAQTNNTSTTRVSRKVPEMTKALLMNKPLESIALGGLENQVSRLTSARSNELPIWHPNHLSPSLKLSEEKPVFPEIRHKKNNFEQMSITTLGRVGNPTPTTRSMISPFKNVSPIFSNEQGLPASPILRSTPNDSPLKYNRASLRAPSSFPSDLGEVASPNHYVAPSFFDKIGGNPPPFPSALPSTNSVFRPVESLESERKLRSCASPFSQILDQLAASRTKHCDSEEMGTVTRLKSFYGSVQTAFHHTEPASSFKLLPSIGLNHTKPGIRSDAPKQHVTSPNLVASGNLPSSRCNKTDNDQSVSSTLPSNPLLPGISCQTGIGIEPINLPKLASISDNHTAFALAAAATAQSLLRFPQNLWPPHSPAELMNQMPQWSADLTPMMMASWAAAMAAAIPNAGPRNTTDGSDILTKQSHKQTGTAFNGPGCRTPTPAYSPQVSNNNNNPHVLSATPYNANRPSAFQNLPPIFTAAVAESASKLASNFPNLPSPKSDHNRLLGVSAAPMIWDWKPREVFSHIPKPTTFQFFDPDTTNIASDIRKAFHSSFLHPMPPEQSSNHNPNSRKDNFMARHTDGICSPKSSVNSLHERLTCLVCSWENKDHNSVAHKNNYVPSPLQHMSHTCRSESGNIPRAYHDKEKPSNGRMSPCDALPNSGGGSLTVSRSTSIVNCSLTPATCDIPGILSSRTPPILCPPYQRSPCLSASLGDSNAKFCSDLSGQKSHSSPPDARTDCSPPQAAKSCAARDKDSRRRPYGNNGLAMNFGGEPTIHRQNGEDRSVSTSVNKSVCTPVDSPTIQEQFRTPSPVPSLMEHPYNTASECSSSDQRKDDSPRTIEQPAPSLSPFWSTRLSGPHSTHAPAEIPGCDVSSIHSAGEGFGVHILRLAPGQEVRSCLSHYILSHHLTGAFIITCCGSLTKAHIRLANLQECELEGPFEIVSMVGTLASDGHPHLHIALADSNGQVLGGHLLGSCQVNTTAEIVLGATGVEIRTAGEVRSNPSQENEEGIPAKKRRENDVSNTGIRLIRREDPRTGFKELAVENIADRIYSD</sequence>
<dbReference type="PROSITE" id="PS51742">
    <property type="entry name" value="PPC"/>
    <property type="match status" value="1"/>
</dbReference>
<feature type="region of interest" description="Disordered" evidence="1">
    <location>
        <begin position="915"/>
        <end position="941"/>
    </location>
</feature>
<evidence type="ECO:0000313" key="3">
    <source>
        <dbReference type="EMBL" id="TGZ65879.1"/>
    </source>
</evidence>
<feature type="compositionally biased region" description="Basic and acidic residues" evidence="1">
    <location>
        <begin position="1135"/>
        <end position="1145"/>
    </location>
</feature>
<reference evidence="3 4" key="1">
    <citation type="journal article" date="2019" name="BMC Genomics">
        <title>New insights from Opisthorchis felineus genome: update on genomics of the epidemiologically important liver flukes.</title>
        <authorList>
            <person name="Ershov N.I."/>
            <person name="Mordvinov V.A."/>
            <person name="Prokhortchouk E.B."/>
            <person name="Pakharukova M.Y."/>
            <person name="Gunbin K.V."/>
            <person name="Ustyantsev K."/>
            <person name="Genaev M.A."/>
            <person name="Blinov A.G."/>
            <person name="Mazur A."/>
            <person name="Boulygina E."/>
            <person name="Tsygankova S."/>
            <person name="Khrameeva E."/>
            <person name="Chekanov N."/>
            <person name="Fan G."/>
            <person name="Xiao A."/>
            <person name="Zhang H."/>
            <person name="Xu X."/>
            <person name="Yang H."/>
            <person name="Solovyev V."/>
            <person name="Lee S.M."/>
            <person name="Liu X."/>
            <person name="Afonnikov D.A."/>
            <person name="Skryabin K.G."/>
        </authorList>
    </citation>
    <scope>NUCLEOTIDE SEQUENCE [LARGE SCALE GENOMIC DNA]</scope>
    <source>
        <strain evidence="3">AK-0245</strain>
        <tissue evidence="3">Whole organism</tissue>
    </source>
</reference>
<feature type="compositionally biased region" description="Polar residues" evidence="1">
    <location>
        <begin position="50"/>
        <end position="69"/>
    </location>
</feature>
<feature type="compositionally biased region" description="Low complexity" evidence="1">
    <location>
        <begin position="81"/>
        <end position="98"/>
    </location>
</feature>
<name>A0A4S2LW43_OPIFE</name>
<gene>
    <name evidence="3" type="ORF">CRM22_005654</name>
</gene>
<evidence type="ECO:0000259" key="2">
    <source>
        <dbReference type="PROSITE" id="PS51742"/>
    </source>
</evidence>
<proteinExistence type="predicted"/>
<dbReference type="Gene3D" id="3.30.1330.80">
    <property type="entry name" value="Hypothetical protein, similar to alpha- acetolactate decarboxylase, domain 2"/>
    <property type="match status" value="1"/>
</dbReference>
<keyword evidence="4" id="KW-1185">Reference proteome</keyword>
<accession>A0A4S2LW43</accession>
<feature type="region of interest" description="Disordered" evidence="1">
    <location>
        <begin position="34"/>
        <end position="155"/>
    </location>
</feature>
<organism evidence="3 4">
    <name type="scientific">Opisthorchis felineus</name>
    <dbReference type="NCBI Taxonomy" id="147828"/>
    <lineage>
        <taxon>Eukaryota</taxon>
        <taxon>Metazoa</taxon>
        <taxon>Spiralia</taxon>
        <taxon>Lophotrochozoa</taxon>
        <taxon>Platyhelminthes</taxon>
        <taxon>Trematoda</taxon>
        <taxon>Digenea</taxon>
        <taxon>Opisthorchiida</taxon>
        <taxon>Opisthorchiata</taxon>
        <taxon>Opisthorchiidae</taxon>
        <taxon>Opisthorchis</taxon>
    </lineage>
</organism>
<feature type="region of interest" description="Disordered" evidence="1">
    <location>
        <begin position="1359"/>
        <end position="1380"/>
    </location>
</feature>
<dbReference type="SUPFAM" id="SSF117856">
    <property type="entry name" value="AF0104/ALDC/Ptd012-like"/>
    <property type="match status" value="1"/>
</dbReference>
<feature type="compositionally biased region" description="Low complexity" evidence="1">
    <location>
        <begin position="138"/>
        <end position="154"/>
    </location>
</feature>
<feature type="compositionally biased region" description="Basic and acidic residues" evidence="1">
    <location>
        <begin position="931"/>
        <end position="941"/>
    </location>
</feature>
<dbReference type="Pfam" id="PF03479">
    <property type="entry name" value="PCC"/>
    <property type="match status" value="1"/>
</dbReference>
<feature type="region of interest" description="Disordered" evidence="1">
    <location>
        <begin position="1084"/>
        <end position="1224"/>
    </location>
</feature>
<feature type="region of interest" description="Disordered" evidence="1">
    <location>
        <begin position="634"/>
        <end position="677"/>
    </location>
</feature>